<dbReference type="SMART" id="SM00471">
    <property type="entry name" value="HDc"/>
    <property type="match status" value="1"/>
</dbReference>
<dbReference type="InterPro" id="IPR006674">
    <property type="entry name" value="HD_domain"/>
</dbReference>
<dbReference type="Gene3D" id="1.10.3410.10">
    <property type="entry name" value="putative deoxyguanosinetriphosphate triphosphohydrolase like domain"/>
    <property type="match status" value="1"/>
</dbReference>
<feature type="region of interest" description="Disordered" evidence="2">
    <location>
        <begin position="1"/>
        <end position="20"/>
    </location>
</feature>
<dbReference type="InterPro" id="IPR027432">
    <property type="entry name" value="dGTP_triphosphohydrolase_C"/>
</dbReference>
<proteinExistence type="predicted"/>
<dbReference type="Pfam" id="PF13286">
    <property type="entry name" value="HD_assoc"/>
    <property type="match status" value="1"/>
</dbReference>
<dbReference type="PANTHER" id="PTHR11373:SF32">
    <property type="entry name" value="DEOXYGUANOSINETRIPHOSPHATE TRIPHOSPHOHYDROLASE"/>
    <property type="match status" value="1"/>
</dbReference>
<organism evidence="4 5">
    <name type="scientific">Cyanomargarita calcarea GSE-NOS-MK-12-04C</name>
    <dbReference type="NCBI Taxonomy" id="2839659"/>
    <lineage>
        <taxon>Bacteria</taxon>
        <taxon>Bacillati</taxon>
        <taxon>Cyanobacteriota</taxon>
        <taxon>Cyanophyceae</taxon>
        <taxon>Nostocales</taxon>
        <taxon>Cyanomargaritaceae</taxon>
        <taxon>Cyanomargarita</taxon>
    </lineage>
</organism>
<gene>
    <name evidence="4" type="ORF">KME60_09725</name>
</gene>
<dbReference type="Proteomes" id="UP000729701">
    <property type="component" value="Unassembled WGS sequence"/>
</dbReference>
<dbReference type="InterPro" id="IPR050135">
    <property type="entry name" value="dGTPase-like"/>
</dbReference>
<dbReference type="InterPro" id="IPR026875">
    <property type="entry name" value="PHydrolase_assoc_dom"/>
</dbReference>
<evidence type="ECO:0000313" key="4">
    <source>
        <dbReference type="EMBL" id="MBW4667697.1"/>
    </source>
</evidence>
<dbReference type="NCBIfam" id="TIGR01353">
    <property type="entry name" value="dGTP_triPase"/>
    <property type="match status" value="1"/>
</dbReference>
<dbReference type="AlphaFoldDB" id="A0A951QKH2"/>
<accession>A0A951QKH2</accession>
<dbReference type="Gene3D" id="1.10.3210.10">
    <property type="entry name" value="Hypothetical protein af1432"/>
    <property type="match status" value="1"/>
</dbReference>
<dbReference type="NCBIfam" id="NF002205">
    <property type="entry name" value="PRK01096.1"/>
    <property type="match status" value="1"/>
</dbReference>
<reference evidence="4" key="1">
    <citation type="submission" date="2021-05" db="EMBL/GenBank/DDBJ databases">
        <authorList>
            <person name="Pietrasiak N."/>
            <person name="Ward R."/>
            <person name="Stajich J.E."/>
            <person name="Kurbessoian T."/>
        </authorList>
    </citation>
    <scope>NUCLEOTIDE SEQUENCE</scope>
    <source>
        <strain evidence="4">GSE-NOS-MK-12-04C</strain>
    </source>
</reference>
<dbReference type="InterPro" id="IPR006261">
    <property type="entry name" value="dGTPase"/>
</dbReference>
<name>A0A951QKH2_9CYAN</name>
<dbReference type="GO" id="GO:0006203">
    <property type="term" value="P:dGTP catabolic process"/>
    <property type="evidence" value="ECO:0007669"/>
    <property type="project" value="TreeGrafter"/>
</dbReference>
<evidence type="ECO:0000259" key="3">
    <source>
        <dbReference type="SMART" id="SM00471"/>
    </source>
</evidence>
<dbReference type="InterPro" id="IPR003607">
    <property type="entry name" value="HD/PDEase_dom"/>
</dbReference>
<dbReference type="SUPFAM" id="SSF109604">
    <property type="entry name" value="HD-domain/PDEase-like"/>
    <property type="match status" value="1"/>
</dbReference>
<dbReference type="GO" id="GO:0008832">
    <property type="term" value="F:dGTPase activity"/>
    <property type="evidence" value="ECO:0007669"/>
    <property type="project" value="TreeGrafter"/>
</dbReference>
<comment type="caution">
    <text evidence="4">The sequence shown here is derived from an EMBL/GenBank/DDBJ whole genome shotgun (WGS) entry which is preliminary data.</text>
</comment>
<dbReference type="PANTHER" id="PTHR11373">
    <property type="entry name" value="DEOXYNUCLEOSIDE TRIPHOSPHATE TRIPHOSPHOHYDROLASE"/>
    <property type="match status" value="1"/>
</dbReference>
<dbReference type="InterPro" id="IPR023293">
    <property type="entry name" value="dGTP_triP_hydro_central_sf"/>
</dbReference>
<sequence>MMDWQKLLTPQRLGKTEPEDIQKARTPFHKDYDRLVFSSPFRRLKDKTQVFSLPKNDYIRTRLIHSLEVSCVGRSLGRMVGYEVISRHDLEKYGFSAADFGDIVSAACLAHDIGNPPFGHSGENAIRLGFASYYKSIKNLRQHFLNTHQQADFDLFEGNAQGFRVVTKLEMQPRKGGMGLTCPTLAAFTKYPRESFISELILDGYSGCSIKKYGFFQAEKDLFAEVAETVGLVRRRDNASWWCRHPLAFLVEAADDICYSIVDIEDACRMGYIPFRQAQVLLNEIAEIDLQQYDESNAEKLKRLRGKCIDKLIGETAEIFLENEIEILSGEFDENLLSLSSYTRHLKEISETVRTTVFQHSDVVGMRIAGYEVLGKLFAEFMSAVLQNTEKGELVYYMLPQEYRPEPEENTYNKMLRITDYISGMTDYFATSLFQKLSGISLG</sequence>
<dbReference type="Pfam" id="PF01966">
    <property type="entry name" value="HD"/>
    <property type="match status" value="1"/>
</dbReference>
<keyword evidence="1" id="KW-0378">Hydrolase</keyword>
<dbReference type="Gene3D" id="1.10.3550.10">
    <property type="entry name" value="eoxyguanosinetriphosphate triphosphohydrolase domain-like"/>
    <property type="match status" value="1"/>
</dbReference>
<evidence type="ECO:0000256" key="2">
    <source>
        <dbReference type="SAM" id="MobiDB-lite"/>
    </source>
</evidence>
<evidence type="ECO:0000313" key="5">
    <source>
        <dbReference type="Proteomes" id="UP000729701"/>
    </source>
</evidence>
<protein>
    <submittedName>
        <fullName evidence="4">Deoxyguanosinetriphosphate triphosphohydrolase</fullName>
    </submittedName>
</protein>
<reference evidence="4" key="2">
    <citation type="journal article" date="2022" name="Microbiol. Resour. Announc.">
        <title>Metagenome Sequencing to Explore Phylogenomics of Terrestrial Cyanobacteria.</title>
        <authorList>
            <person name="Ward R.D."/>
            <person name="Stajich J.E."/>
            <person name="Johansen J.R."/>
            <person name="Huntemann M."/>
            <person name="Clum A."/>
            <person name="Foster B."/>
            <person name="Foster B."/>
            <person name="Roux S."/>
            <person name="Palaniappan K."/>
            <person name="Varghese N."/>
            <person name="Mukherjee S."/>
            <person name="Reddy T.B.K."/>
            <person name="Daum C."/>
            <person name="Copeland A."/>
            <person name="Chen I.A."/>
            <person name="Ivanova N.N."/>
            <person name="Kyrpides N.C."/>
            <person name="Shapiro N."/>
            <person name="Eloe-Fadrosh E.A."/>
            <person name="Pietrasiak N."/>
        </authorList>
    </citation>
    <scope>NUCLEOTIDE SEQUENCE</scope>
    <source>
        <strain evidence="4">GSE-NOS-MK-12-04C</strain>
    </source>
</reference>
<feature type="domain" description="HD/PDEase" evidence="3">
    <location>
        <begin position="58"/>
        <end position="269"/>
    </location>
</feature>
<dbReference type="EMBL" id="JAHHGZ010000008">
    <property type="protein sequence ID" value="MBW4667697.1"/>
    <property type="molecule type" value="Genomic_DNA"/>
</dbReference>
<evidence type="ECO:0000256" key="1">
    <source>
        <dbReference type="ARBA" id="ARBA00022801"/>
    </source>
</evidence>